<keyword evidence="2" id="KW-1185">Reference proteome</keyword>
<proteinExistence type="predicted"/>
<dbReference type="AlphaFoldDB" id="A0A2U1IVH6"/>
<comment type="caution">
    <text evidence="1">The sequence shown here is derived from an EMBL/GenBank/DDBJ whole genome shotgun (WGS) entry which is preliminary data.</text>
</comment>
<protein>
    <submittedName>
        <fullName evidence="1">Uncharacterized protein</fullName>
    </submittedName>
</protein>
<reference evidence="1 2" key="1">
    <citation type="journal article" date="2018" name="MBio">
        <title>Comparative Genomics Reveals the Core Gene Toolbox for the Fungus-Insect Symbiosis.</title>
        <authorList>
            <person name="Wang Y."/>
            <person name="Stata M."/>
            <person name="Wang W."/>
            <person name="Stajich J.E."/>
            <person name="White M.M."/>
            <person name="Moncalvo J.M."/>
        </authorList>
    </citation>
    <scope>NUCLEOTIDE SEQUENCE [LARGE SCALE GENOMIC DNA]</scope>
    <source>
        <strain evidence="1 2">AUS-126-30</strain>
    </source>
</reference>
<organism evidence="1 2">
    <name type="scientific">Smittium angustum</name>
    <dbReference type="NCBI Taxonomy" id="133377"/>
    <lineage>
        <taxon>Eukaryota</taxon>
        <taxon>Fungi</taxon>
        <taxon>Fungi incertae sedis</taxon>
        <taxon>Zoopagomycota</taxon>
        <taxon>Kickxellomycotina</taxon>
        <taxon>Harpellomycetes</taxon>
        <taxon>Harpellales</taxon>
        <taxon>Legeriomycetaceae</taxon>
        <taxon>Smittium</taxon>
    </lineage>
</organism>
<accession>A0A2U1IVH6</accession>
<name>A0A2U1IVH6_SMIAN</name>
<evidence type="ECO:0000313" key="2">
    <source>
        <dbReference type="Proteomes" id="UP000245591"/>
    </source>
</evidence>
<dbReference type="Proteomes" id="UP000245591">
    <property type="component" value="Unassembled WGS sequence"/>
</dbReference>
<gene>
    <name evidence="1" type="ORF">BB558_007261</name>
</gene>
<sequence length="131" mass="15128">MFENLKKSWSKICCPNGKYIPPVWKMPTEETPQFQIHKHSKNNGAQGNLLKKFSCQLNNALTLASQIVNKTCPIPGYNPSKIIQGKLYHVLSSLQANENETPRYVQISEMLKVDVIFKQNFLLIKEDKRFF</sequence>
<evidence type="ECO:0000313" key="1">
    <source>
        <dbReference type="EMBL" id="PVZ96811.1"/>
    </source>
</evidence>
<dbReference type="EMBL" id="MBFU01001119">
    <property type="protein sequence ID" value="PVZ96811.1"/>
    <property type="molecule type" value="Genomic_DNA"/>
</dbReference>